<protein>
    <submittedName>
        <fullName evidence="1">Uncharacterized protein</fullName>
    </submittedName>
</protein>
<accession>A0A0E9RUB5</accession>
<reference evidence="1" key="1">
    <citation type="submission" date="2014-11" db="EMBL/GenBank/DDBJ databases">
        <authorList>
            <person name="Amaro Gonzalez C."/>
        </authorList>
    </citation>
    <scope>NUCLEOTIDE SEQUENCE</scope>
</reference>
<reference evidence="1" key="2">
    <citation type="journal article" date="2015" name="Fish Shellfish Immunol.">
        <title>Early steps in the European eel (Anguilla anguilla)-Vibrio vulnificus interaction in the gills: Role of the RtxA13 toxin.</title>
        <authorList>
            <person name="Callol A."/>
            <person name="Pajuelo D."/>
            <person name="Ebbesson L."/>
            <person name="Teles M."/>
            <person name="MacKenzie S."/>
            <person name="Amaro C."/>
        </authorList>
    </citation>
    <scope>NUCLEOTIDE SEQUENCE</scope>
</reference>
<sequence length="69" mass="7840">MCSQYAITYLTLQLQFKQGRGQFAKQTSSKQHRQQLLLFCSVDHFKQISFLISSIASKNGHPTAAMFVT</sequence>
<organism evidence="1">
    <name type="scientific">Anguilla anguilla</name>
    <name type="common">European freshwater eel</name>
    <name type="synonym">Muraena anguilla</name>
    <dbReference type="NCBI Taxonomy" id="7936"/>
    <lineage>
        <taxon>Eukaryota</taxon>
        <taxon>Metazoa</taxon>
        <taxon>Chordata</taxon>
        <taxon>Craniata</taxon>
        <taxon>Vertebrata</taxon>
        <taxon>Euteleostomi</taxon>
        <taxon>Actinopterygii</taxon>
        <taxon>Neopterygii</taxon>
        <taxon>Teleostei</taxon>
        <taxon>Anguilliformes</taxon>
        <taxon>Anguillidae</taxon>
        <taxon>Anguilla</taxon>
    </lineage>
</organism>
<name>A0A0E9RUB5_ANGAN</name>
<evidence type="ECO:0000313" key="1">
    <source>
        <dbReference type="EMBL" id="JAH32085.1"/>
    </source>
</evidence>
<dbReference type="EMBL" id="GBXM01076492">
    <property type="protein sequence ID" value="JAH32085.1"/>
    <property type="molecule type" value="Transcribed_RNA"/>
</dbReference>
<proteinExistence type="predicted"/>
<dbReference type="AlphaFoldDB" id="A0A0E9RUB5"/>